<feature type="transmembrane region" description="Helical" evidence="9">
    <location>
        <begin position="73"/>
        <end position="97"/>
    </location>
</feature>
<keyword evidence="5 9" id="KW-0812">Transmembrane</keyword>
<feature type="transmembrane region" description="Helical" evidence="9">
    <location>
        <begin position="344"/>
        <end position="367"/>
    </location>
</feature>
<evidence type="ECO:0000256" key="4">
    <source>
        <dbReference type="ARBA" id="ARBA00022475"/>
    </source>
</evidence>
<evidence type="ECO:0000256" key="6">
    <source>
        <dbReference type="ARBA" id="ARBA00022989"/>
    </source>
</evidence>
<evidence type="ECO:0000256" key="7">
    <source>
        <dbReference type="ARBA" id="ARBA00023065"/>
    </source>
</evidence>
<name>A0A8J3AAN3_9ACTN</name>
<feature type="transmembrane region" description="Helical" evidence="9">
    <location>
        <begin position="44"/>
        <end position="61"/>
    </location>
</feature>
<comment type="similarity">
    <text evidence="2">Belongs to the TrkH potassium transport family.</text>
</comment>
<feature type="transmembrane region" description="Helical" evidence="9">
    <location>
        <begin position="246"/>
        <end position="265"/>
    </location>
</feature>
<evidence type="ECO:0000313" key="11">
    <source>
        <dbReference type="Proteomes" id="UP000650511"/>
    </source>
</evidence>
<sequence length="504" mass="53353">MLLRPGADDLRLIGYYLGKVLLGLGLVMAGAAVVAAALAEWNTLSAFVIGASLCGIVGGASEAKLATRQQLTWAHGMVTVALAWLVGAIFAAVPFHLSGHYEDWLSAVFEGMSALTTTGLSVVSDLDHTTLSMDFYRHLLHFAGGQGIIIVVLSLFAAGGGRIGTLYVAEARDERILPNFIRTARFIFRVAATFLVVGTAALFVALLVAGFTPGRAVYHAVLLFFAAFDTGGFAPMQASIAYYHSFAVEVVVMVLLLAGSLSFGLHFALWNADWRQVLRHLETRTLALSSGLLFLVVCFGLVRSGAYDELEPLIRKGFFTLLSSVSSAGAQVNAGETYLTDWGVLAPAAIVAAMAIGGMASSTAGGIKALRVGIAAKTLVHDVRKLLNPESAVVVTTYHVGKRQILRDQTARAATSVLLLFVVTYLAGAMIGLAYGSYDITQTLFESVSAASNIGLSIGVTDPGMPRGLMAVYLVQMWLGRLEFVAVFAMLGYLVSLARGRAST</sequence>
<keyword evidence="6 9" id="KW-1133">Transmembrane helix</keyword>
<evidence type="ECO:0000256" key="5">
    <source>
        <dbReference type="ARBA" id="ARBA00022692"/>
    </source>
</evidence>
<evidence type="ECO:0000256" key="1">
    <source>
        <dbReference type="ARBA" id="ARBA00004651"/>
    </source>
</evidence>
<evidence type="ECO:0000256" key="8">
    <source>
        <dbReference type="ARBA" id="ARBA00023136"/>
    </source>
</evidence>
<dbReference type="EMBL" id="BMHA01000013">
    <property type="protein sequence ID" value="GGI08937.1"/>
    <property type="molecule type" value="Genomic_DNA"/>
</dbReference>
<feature type="transmembrane region" description="Helical" evidence="9">
    <location>
        <begin position="12"/>
        <end position="38"/>
    </location>
</feature>
<comment type="caution">
    <text evidence="10">The sequence shown here is derived from an EMBL/GenBank/DDBJ whole genome shotgun (WGS) entry which is preliminary data.</text>
</comment>
<dbReference type="InterPro" id="IPR003445">
    <property type="entry name" value="Cat_transpt"/>
</dbReference>
<feature type="transmembrane region" description="Helical" evidence="9">
    <location>
        <begin position="285"/>
        <end position="302"/>
    </location>
</feature>
<dbReference type="AlphaFoldDB" id="A0A8J3AAN3"/>
<dbReference type="RefSeq" id="WP_130648737.1">
    <property type="nucleotide sequence ID" value="NZ_BMHA01000013.1"/>
</dbReference>
<dbReference type="GO" id="GO:0005886">
    <property type="term" value="C:plasma membrane"/>
    <property type="evidence" value="ECO:0007669"/>
    <property type="project" value="UniProtKB-SubCell"/>
</dbReference>
<evidence type="ECO:0000256" key="3">
    <source>
        <dbReference type="ARBA" id="ARBA00022448"/>
    </source>
</evidence>
<dbReference type="PANTHER" id="PTHR32024:SF2">
    <property type="entry name" value="TRK SYSTEM POTASSIUM UPTAKE PROTEIN TRKG-RELATED"/>
    <property type="match status" value="1"/>
</dbReference>
<comment type="subcellular location">
    <subcellularLocation>
        <location evidence="1">Cell membrane</location>
        <topology evidence="1">Multi-pass membrane protein</topology>
    </subcellularLocation>
</comment>
<protein>
    <submittedName>
        <fullName evidence="10">Potassium transporter</fullName>
    </submittedName>
</protein>
<organism evidence="10 11">
    <name type="scientific">Egicoccus halophilus</name>
    <dbReference type="NCBI Taxonomy" id="1670830"/>
    <lineage>
        <taxon>Bacteria</taxon>
        <taxon>Bacillati</taxon>
        <taxon>Actinomycetota</taxon>
        <taxon>Nitriliruptoria</taxon>
        <taxon>Egicoccales</taxon>
        <taxon>Egicoccaceae</taxon>
        <taxon>Egicoccus</taxon>
    </lineage>
</organism>
<evidence type="ECO:0000256" key="2">
    <source>
        <dbReference type="ARBA" id="ARBA00009137"/>
    </source>
</evidence>
<dbReference type="OrthoDB" id="9810952at2"/>
<feature type="transmembrane region" description="Helical" evidence="9">
    <location>
        <begin position="139"/>
        <end position="165"/>
    </location>
</feature>
<proteinExistence type="inferred from homology"/>
<accession>A0A8J3AAN3</accession>
<reference evidence="10" key="2">
    <citation type="submission" date="2020-09" db="EMBL/GenBank/DDBJ databases">
        <authorList>
            <person name="Sun Q."/>
            <person name="Zhou Y."/>
        </authorList>
    </citation>
    <scope>NUCLEOTIDE SEQUENCE</scope>
    <source>
        <strain evidence="10">CGMCC 1.14988</strain>
    </source>
</reference>
<reference evidence="10" key="1">
    <citation type="journal article" date="2014" name="Int. J. Syst. Evol. Microbiol.">
        <title>Complete genome sequence of Corynebacterium casei LMG S-19264T (=DSM 44701T), isolated from a smear-ripened cheese.</title>
        <authorList>
            <consortium name="US DOE Joint Genome Institute (JGI-PGF)"/>
            <person name="Walter F."/>
            <person name="Albersmeier A."/>
            <person name="Kalinowski J."/>
            <person name="Ruckert C."/>
        </authorList>
    </citation>
    <scope>NUCLEOTIDE SEQUENCE</scope>
    <source>
        <strain evidence="10">CGMCC 1.14988</strain>
    </source>
</reference>
<keyword evidence="7" id="KW-0406">Ion transport</keyword>
<keyword evidence="8 9" id="KW-0472">Membrane</keyword>
<dbReference type="PANTHER" id="PTHR32024">
    <property type="entry name" value="TRK SYSTEM POTASSIUM UPTAKE PROTEIN TRKG-RELATED"/>
    <property type="match status" value="1"/>
</dbReference>
<feature type="transmembrane region" description="Helical" evidence="9">
    <location>
        <begin position="413"/>
        <end position="435"/>
    </location>
</feature>
<feature type="transmembrane region" description="Helical" evidence="9">
    <location>
        <begin position="478"/>
        <end position="498"/>
    </location>
</feature>
<dbReference type="Proteomes" id="UP000650511">
    <property type="component" value="Unassembled WGS sequence"/>
</dbReference>
<keyword evidence="11" id="KW-1185">Reference proteome</keyword>
<keyword evidence="3" id="KW-0813">Transport</keyword>
<gene>
    <name evidence="10" type="ORF">GCM10011354_31580</name>
</gene>
<dbReference type="GO" id="GO:0008324">
    <property type="term" value="F:monoatomic cation transmembrane transporter activity"/>
    <property type="evidence" value="ECO:0007669"/>
    <property type="project" value="InterPro"/>
</dbReference>
<dbReference type="Pfam" id="PF02386">
    <property type="entry name" value="TrkH"/>
    <property type="match status" value="1"/>
</dbReference>
<feature type="transmembrane region" description="Helical" evidence="9">
    <location>
        <begin position="186"/>
        <end position="210"/>
    </location>
</feature>
<evidence type="ECO:0000313" key="10">
    <source>
        <dbReference type="EMBL" id="GGI08937.1"/>
    </source>
</evidence>
<evidence type="ECO:0000256" key="9">
    <source>
        <dbReference type="SAM" id="Phobius"/>
    </source>
</evidence>
<dbReference type="GO" id="GO:0030001">
    <property type="term" value="P:metal ion transport"/>
    <property type="evidence" value="ECO:0007669"/>
    <property type="project" value="UniProtKB-ARBA"/>
</dbReference>
<keyword evidence="4" id="KW-1003">Cell membrane</keyword>